<name>A0A8X6RNR6_TRICX</name>
<dbReference type="EMBL" id="BMAU01021201">
    <property type="protein sequence ID" value="GFX98243.1"/>
    <property type="molecule type" value="Genomic_DNA"/>
</dbReference>
<sequence>MGLDNLAAARITEGPPLLPSCNVLLTLRIFPKEEGWGKGAARALEYNGASYKEWTEMGCDLRADIFIMERCDSLPPSRCLLGCRGWRSMVKVKNIRLVGSGVSRNTVRTAVLLEKRIR</sequence>
<keyword evidence="2" id="KW-1185">Reference proteome</keyword>
<reference evidence="1" key="1">
    <citation type="submission" date="2020-08" db="EMBL/GenBank/DDBJ databases">
        <title>Multicomponent nature underlies the extraordinary mechanical properties of spider dragline silk.</title>
        <authorList>
            <person name="Kono N."/>
            <person name="Nakamura H."/>
            <person name="Mori M."/>
            <person name="Yoshida Y."/>
            <person name="Ohtoshi R."/>
            <person name="Malay A.D."/>
            <person name="Moran D.A.P."/>
            <person name="Tomita M."/>
            <person name="Numata K."/>
            <person name="Arakawa K."/>
        </authorList>
    </citation>
    <scope>NUCLEOTIDE SEQUENCE</scope>
</reference>
<evidence type="ECO:0000313" key="1">
    <source>
        <dbReference type="EMBL" id="GFX98243.1"/>
    </source>
</evidence>
<gene>
    <name evidence="1" type="ORF">TNCV_4908861</name>
</gene>
<dbReference type="AlphaFoldDB" id="A0A8X6RNR6"/>
<organism evidence="1 2">
    <name type="scientific">Trichonephila clavipes</name>
    <name type="common">Golden silk orbweaver</name>
    <name type="synonym">Nephila clavipes</name>
    <dbReference type="NCBI Taxonomy" id="2585209"/>
    <lineage>
        <taxon>Eukaryota</taxon>
        <taxon>Metazoa</taxon>
        <taxon>Ecdysozoa</taxon>
        <taxon>Arthropoda</taxon>
        <taxon>Chelicerata</taxon>
        <taxon>Arachnida</taxon>
        <taxon>Araneae</taxon>
        <taxon>Araneomorphae</taxon>
        <taxon>Entelegynae</taxon>
        <taxon>Araneoidea</taxon>
        <taxon>Nephilidae</taxon>
        <taxon>Trichonephila</taxon>
    </lineage>
</organism>
<proteinExistence type="predicted"/>
<dbReference type="Proteomes" id="UP000887159">
    <property type="component" value="Unassembled WGS sequence"/>
</dbReference>
<protein>
    <submittedName>
        <fullName evidence="1">Uncharacterized protein</fullName>
    </submittedName>
</protein>
<comment type="caution">
    <text evidence="1">The sequence shown here is derived from an EMBL/GenBank/DDBJ whole genome shotgun (WGS) entry which is preliminary data.</text>
</comment>
<evidence type="ECO:0000313" key="2">
    <source>
        <dbReference type="Proteomes" id="UP000887159"/>
    </source>
</evidence>
<accession>A0A8X6RNR6</accession>